<dbReference type="RefSeq" id="WP_175173761.1">
    <property type="nucleotide sequence ID" value="NZ_CADIJX010000002.1"/>
</dbReference>
<keyword evidence="2" id="KW-0418">Kinase</keyword>
<evidence type="ECO:0000313" key="2">
    <source>
        <dbReference type="EMBL" id="CAB3634635.1"/>
    </source>
</evidence>
<dbReference type="GO" id="GO:0016301">
    <property type="term" value="F:kinase activity"/>
    <property type="evidence" value="ECO:0007669"/>
    <property type="project" value="UniProtKB-KW"/>
</dbReference>
<keyword evidence="3" id="KW-1185">Reference proteome</keyword>
<dbReference type="Gene3D" id="3.10.50.30">
    <property type="entry name" value="Transcription elongation factor, GreA/GreB, C-terminal domain"/>
    <property type="match status" value="1"/>
</dbReference>
<feature type="domain" description="Transcription elongation factor GreA/GreB C-terminal" evidence="1">
    <location>
        <begin position="56"/>
        <end position="129"/>
    </location>
</feature>
<dbReference type="GO" id="GO:0070063">
    <property type="term" value="F:RNA polymerase binding"/>
    <property type="evidence" value="ECO:0007669"/>
    <property type="project" value="InterPro"/>
</dbReference>
<dbReference type="AlphaFoldDB" id="A0A6S6ZSP8"/>
<evidence type="ECO:0000313" key="3">
    <source>
        <dbReference type="Proteomes" id="UP000494108"/>
    </source>
</evidence>
<dbReference type="Proteomes" id="UP000494108">
    <property type="component" value="Unassembled WGS sequence"/>
</dbReference>
<dbReference type="GO" id="GO:0003677">
    <property type="term" value="F:DNA binding"/>
    <property type="evidence" value="ECO:0007669"/>
    <property type="project" value="InterPro"/>
</dbReference>
<dbReference type="SUPFAM" id="SSF54534">
    <property type="entry name" value="FKBP-like"/>
    <property type="match status" value="1"/>
</dbReference>
<dbReference type="GO" id="GO:0032784">
    <property type="term" value="P:regulation of DNA-templated transcription elongation"/>
    <property type="evidence" value="ECO:0007669"/>
    <property type="project" value="InterPro"/>
</dbReference>
<sequence length="140" mass="14991">MNALPQDKLLSALDHARLQGMITRPATTFALSRDAIDATQDILDSAPTIAPEDVTPDIVTMRSRVRLLNSNGDELIVTLCYPADANLAQGQVSVLSPLGLSLIGSRQGQRITWTAPNQTEHAATIEEIVYQPEAAGDITA</sequence>
<dbReference type="PANTHER" id="PTHR30437:SF5">
    <property type="entry name" value="REGULATOR OF NUCLEOSIDE DIPHOSPHATE KINASE"/>
    <property type="match status" value="1"/>
</dbReference>
<accession>A0A6S6ZSP8</accession>
<keyword evidence="2" id="KW-0808">Transferase</keyword>
<dbReference type="InterPro" id="IPR001437">
    <property type="entry name" value="Tscrpt_elong_fac_GreA/B_C"/>
</dbReference>
<proteinExistence type="predicted"/>
<dbReference type="EMBL" id="CADIJX010000002">
    <property type="protein sequence ID" value="CAB3634635.1"/>
    <property type="molecule type" value="Genomic_DNA"/>
</dbReference>
<dbReference type="PANTHER" id="PTHR30437">
    <property type="entry name" value="TRANSCRIPTION ELONGATION FACTOR GREA"/>
    <property type="match status" value="1"/>
</dbReference>
<dbReference type="InterPro" id="IPR023459">
    <property type="entry name" value="Tscrpt_elong_fac_GreA/B_fam"/>
</dbReference>
<dbReference type="GO" id="GO:0006354">
    <property type="term" value="P:DNA-templated transcription elongation"/>
    <property type="evidence" value="ECO:0007669"/>
    <property type="project" value="TreeGrafter"/>
</dbReference>
<evidence type="ECO:0000259" key="1">
    <source>
        <dbReference type="Pfam" id="PF01272"/>
    </source>
</evidence>
<name>A0A6S6ZSP8_9BURK</name>
<reference evidence="2 3" key="1">
    <citation type="submission" date="2020-04" db="EMBL/GenBank/DDBJ databases">
        <authorList>
            <person name="De Canck E."/>
        </authorList>
    </citation>
    <scope>NUCLEOTIDE SEQUENCE [LARGE SCALE GENOMIC DNA]</scope>
    <source>
        <strain evidence="2 3">LMG 3431</strain>
    </source>
</reference>
<protein>
    <submittedName>
        <fullName evidence="2">Regulator of nucleoside diphosphate kinase</fullName>
    </submittedName>
</protein>
<organism evidence="2 3">
    <name type="scientific">Achromobacter pestifer</name>
    <dbReference type="NCBI Taxonomy" id="1353889"/>
    <lineage>
        <taxon>Bacteria</taxon>
        <taxon>Pseudomonadati</taxon>
        <taxon>Pseudomonadota</taxon>
        <taxon>Betaproteobacteria</taxon>
        <taxon>Burkholderiales</taxon>
        <taxon>Alcaligenaceae</taxon>
        <taxon>Achromobacter</taxon>
    </lineage>
</organism>
<dbReference type="Pfam" id="PF01272">
    <property type="entry name" value="GreA_GreB"/>
    <property type="match status" value="1"/>
</dbReference>
<gene>
    <name evidence="2" type="primary">rnk</name>
    <name evidence="2" type="ORF">LMG3431_01405</name>
</gene>
<dbReference type="InterPro" id="IPR036953">
    <property type="entry name" value="GreA/GreB_C_sf"/>
</dbReference>